<dbReference type="AlphaFoldDB" id="A0A7W7XF35"/>
<evidence type="ECO:0000313" key="3">
    <source>
        <dbReference type="Proteomes" id="UP000582643"/>
    </source>
</evidence>
<dbReference type="EMBL" id="JACHJY010000008">
    <property type="protein sequence ID" value="MBB4984783.1"/>
    <property type="molecule type" value="Genomic_DNA"/>
</dbReference>
<sequence length="113" mass="13091">MREHEDPTPNPDDDKEQDSQREEAIRALEAEFEERLRNRANTNDLDSVRRAGAFSIDEVRTFARERGFRDEQIDDHLDDFMEVLNSSPQVLVRGVRRLRGEAGTGRQGDTFDT</sequence>
<dbReference type="RefSeq" id="WP_184932107.1">
    <property type="nucleotide sequence ID" value="NZ_JACHJY010000008.1"/>
</dbReference>
<name>A0A7W7XF35_9ACTN</name>
<accession>A0A7W7XF35</accession>
<evidence type="ECO:0000256" key="1">
    <source>
        <dbReference type="SAM" id="MobiDB-lite"/>
    </source>
</evidence>
<gene>
    <name evidence="2" type="ORF">GGE06_005729</name>
</gene>
<comment type="caution">
    <text evidence="2">The sequence shown here is derived from an EMBL/GenBank/DDBJ whole genome shotgun (WGS) entry which is preliminary data.</text>
</comment>
<dbReference type="Proteomes" id="UP000582643">
    <property type="component" value="Unassembled WGS sequence"/>
</dbReference>
<organism evidence="2 3">
    <name type="scientific">Streptomyces nymphaeiformis</name>
    <dbReference type="NCBI Taxonomy" id="2663842"/>
    <lineage>
        <taxon>Bacteria</taxon>
        <taxon>Bacillati</taxon>
        <taxon>Actinomycetota</taxon>
        <taxon>Actinomycetes</taxon>
        <taxon>Kitasatosporales</taxon>
        <taxon>Streptomycetaceae</taxon>
        <taxon>Streptomyces</taxon>
    </lineage>
</organism>
<protein>
    <submittedName>
        <fullName evidence="2">Uncharacterized protein</fullName>
    </submittedName>
</protein>
<proteinExistence type="predicted"/>
<evidence type="ECO:0000313" key="2">
    <source>
        <dbReference type="EMBL" id="MBB4984783.1"/>
    </source>
</evidence>
<reference evidence="2 3" key="1">
    <citation type="submission" date="2020-08" db="EMBL/GenBank/DDBJ databases">
        <title>Genomic Encyclopedia of Type Strains, Phase III (KMG-III): the genomes of soil and plant-associated and newly described type strains.</title>
        <authorList>
            <person name="Whitman W."/>
        </authorList>
    </citation>
    <scope>NUCLEOTIDE SEQUENCE [LARGE SCALE GENOMIC DNA]</scope>
    <source>
        <strain evidence="2 3">SFB5A</strain>
    </source>
</reference>
<feature type="region of interest" description="Disordered" evidence="1">
    <location>
        <begin position="1"/>
        <end position="21"/>
    </location>
</feature>
<keyword evidence="3" id="KW-1185">Reference proteome</keyword>